<evidence type="ECO:0000313" key="6">
    <source>
        <dbReference type="EMBL" id="KAK6179176.1"/>
    </source>
</evidence>
<gene>
    <name evidence="6" type="ORF">SNE40_011595</name>
</gene>
<dbReference type="PROSITE" id="PS01186">
    <property type="entry name" value="EGF_2"/>
    <property type="match status" value="1"/>
</dbReference>
<keyword evidence="2" id="KW-0245">EGF-like domain</keyword>
<organism evidence="6 7">
    <name type="scientific">Patella caerulea</name>
    <name type="common">Rayed Mediterranean limpet</name>
    <dbReference type="NCBI Taxonomy" id="87958"/>
    <lineage>
        <taxon>Eukaryota</taxon>
        <taxon>Metazoa</taxon>
        <taxon>Spiralia</taxon>
        <taxon>Lophotrochozoa</taxon>
        <taxon>Mollusca</taxon>
        <taxon>Gastropoda</taxon>
        <taxon>Patellogastropoda</taxon>
        <taxon>Patelloidea</taxon>
        <taxon>Patellidae</taxon>
        <taxon>Patella</taxon>
    </lineage>
</organism>
<feature type="signal peptide" evidence="4">
    <location>
        <begin position="1"/>
        <end position="25"/>
    </location>
</feature>
<evidence type="ECO:0000256" key="1">
    <source>
        <dbReference type="ARBA" id="ARBA00023157"/>
    </source>
</evidence>
<feature type="disulfide bond" evidence="2">
    <location>
        <begin position="187"/>
        <end position="196"/>
    </location>
</feature>
<feature type="domain" description="EGF-like" evidence="5">
    <location>
        <begin position="158"/>
        <end position="197"/>
    </location>
</feature>
<comment type="caution">
    <text evidence="6">The sequence shown here is derived from an EMBL/GenBank/DDBJ whole genome shotgun (WGS) entry which is preliminary data.</text>
</comment>
<keyword evidence="7" id="KW-1185">Reference proteome</keyword>
<evidence type="ECO:0000259" key="5">
    <source>
        <dbReference type="PROSITE" id="PS50026"/>
    </source>
</evidence>
<reference evidence="6 7" key="1">
    <citation type="submission" date="2024-01" db="EMBL/GenBank/DDBJ databases">
        <title>The genome of the rayed Mediterranean limpet Patella caerulea (Linnaeus, 1758).</title>
        <authorList>
            <person name="Anh-Thu Weber A."/>
            <person name="Halstead-Nussloch G."/>
        </authorList>
    </citation>
    <scope>NUCLEOTIDE SEQUENCE [LARGE SCALE GENOMIC DNA]</scope>
    <source>
        <strain evidence="6">AATW-2023a</strain>
        <tissue evidence="6">Whole specimen</tissue>
    </source>
</reference>
<keyword evidence="3" id="KW-0812">Transmembrane</keyword>
<dbReference type="InterPro" id="IPR000742">
    <property type="entry name" value="EGF"/>
</dbReference>
<keyword evidence="3" id="KW-0472">Membrane</keyword>
<dbReference type="InterPro" id="IPR042350">
    <property type="entry name" value="ATRAID"/>
</dbReference>
<dbReference type="EMBL" id="JAZGQO010000008">
    <property type="protein sequence ID" value="KAK6179176.1"/>
    <property type="molecule type" value="Genomic_DNA"/>
</dbReference>
<protein>
    <recommendedName>
        <fullName evidence="5">EGF-like domain-containing protein</fullName>
    </recommendedName>
</protein>
<dbReference type="PANTHER" id="PTHR15926">
    <property type="entry name" value="ALL-TRANS RETINOIC ACID-INDUCED DIFFERENTIATION FACTOR"/>
    <property type="match status" value="1"/>
</dbReference>
<sequence length="234" mass="26259">MDFGILTLKICIVFLVLRPAENTHGWDTARKFSSENVCNTICKNESISFVQLYCVENDLELDGHCCKNITKPVALDIIGIDLRGCNLSDIKEFISSMLSTLIILTIEDNPLNELKDSDFHGLTEMRYLSLPPTFQCPGGSEAWSYINKTNMSIICNNQVDLCSVHNVSCPSNSFCNNTAPGLYECDCKPGYYGYKCLRKGNFPTVQFSVGLGVSTVVISIFLWIFQRRHVKKNL</sequence>
<dbReference type="Proteomes" id="UP001347796">
    <property type="component" value="Unassembled WGS sequence"/>
</dbReference>
<dbReference type="PANTHER" id="PTHR15926:SF1">
    <property type="entry name" value="ALL-TRANS RETINOIC ACID-INDUCED DIFFERENTIATION FACTOR"/>
    <property type="match status" value="1"/>
</dbReference>
<dbReference type="SMART" id="SM00179">
    <property type="entry name" value="EGF_CA"/>
    <property type="match status" value="1"/>
</dbReference>
<dbReference type="AlphaFoldDB" id="A0AAN8JJI6"/>
<keyword evidence="4" id="KW-0732">Signal</keyword>
<dbReference type="PROSITE" id="PS50026">
    <property type="entry name" value="EGF_3"/>
    <property type="match status" value="1"/>
</dbReference>
<evidence type="ECO:0000256" key="2">
    <source>
        <dbReference type="PROSITE-ProRule" id="PRU00076"/>
    </source>
</evidence>
<feature type="transmembrane region" description="Helical" evidence="3">
    <location>
        <begin position="205"/>
        <end position="225"/>
    </location>
</feature>
<dbReference type="CDD" id="cd00054">
    <property type="entry name" value="EGF_CA"/>
    <property type="match status" value="1"/>
</dbReference>
<evidence type="ECO:0000256" key="3">
    <source>
        <dbReference type="SAM" id="Phobius"/>
    </source>
</evidence>
<evidence type="ECO:0000256" key="4">
    <source>
        <dbReference type="SAM" id="SignalP"/>
    </source>
</evidence>
<dbReference type="PROSITE" id="PS00022">
    <property type="entry name" value="EGF_1"/>
    <property type="match status" value="1"/>
</dbReference>
<comment type="caution">
    <text evidence="2">Lacks conserved residue(s) required for the propagation of feature annotation.</text>
</comment>
<name>A0AAN8JJI6_PATCE</name>
<dbReference type="InterPro" id="IPR001881">
    <property type="entry name" value="EGF-like_Ca-bd_dom"/>
</dbReference>
<dbReference type="GO" id="GO:0005509">
    <property type="term" value="F:calcium ion binding"/>
    <property type="evidence" value="ECO:0007669"/>
    <property type="project" value="InterPro"/>
</dbReference>
<evidence type="ECO:0000313" key="7">
    <source>
        <dbReference type="Proteomes" id="UP001347796"/>
    </source>
</evidence>
<dbReference type="Gene3D" id="2.10.25.10">
    <property type="entry name" value="Laminin"/>
    <property type="match status" value="1"/>
</dbReference>
<keyword evidence="1 2" id="KW-1015">Disulfide bond</keyword>
<dbReference type="SUPFAM" id="SSF52058">
    <property type="entry name" value="L domain-like"/>
    <property type="match status" value="1"/>
</dbReference>
<accession>A0AAN8JJI6</accession>
<feature type="chain" id="PRO_5042988882" description="EGF-like domain-containing protein" evidence="4">
    <location>
        <begin position="26"/>
        <end position="234"/>
    </location>
</feature>
<dbReference type="SUPFAM" id="SSF57196">
    <property type="entry name" value="EGF/Laminin"/>
    <property type="match status" value="1"/>
</dbReference>
<proteinExistence type="predicted"/>
<keyword evidence="3" id="KW-1133">Transmembrane helix</keyword>